<gene>
    <name evidence="7" type="ORF">SPHA_74416</name>
</gene>
<evidence type="ECO:0000256" key="1">
    <source>
        <dbReference type="ARBA" id="ARBA00004613"/>
    </source>
</evidence>
<reference evidence="7" key="1">
    <citation type="submission" date="2021-01" db="EMBL/GenBank/DDBJ databases">
        <authorList>
            <person name="Li R."/>
            <person name="Bekaert M."/>
        </authorList>
    </citation>
    <scope>NUCLEOTIDE SEQUENCE</scope>
    <source>
        <strain evidence="7">Farmed</strain>
    </source>
</reference>
<feature type="transmembrane region" description="Helical" evidence="6">
    <location>
        <begin position="212"/>
        <end position="244"/>
    </location>
</feature>
<accession>A0A812EL32</accession>
<protein>
    <submittedName>
        <fullName evidence="7">Uncharacterized protein</fullName>
    </submittedName>
</protein>
<dbReference type="PANTHER" id="PTHR28593">
    <property type="entry name" value="METEORIN-LIKE PROTEIN"/>
    <property type="match status" value="1"/>
</dbReference>
<comment type="subcellular location">
    <subcellularLocation>
        <location evidence="1">Secreted</location>
    </subcellularLocation>
</comment>
<keyword evidence="5" id="KW-1015">Disulfide bond</keyword>
<keyword evidence="4" id="KW-0732">Signal</keyword>
<dbReference type="Proteomes" id="UP000597762">
    <property type="component" value="Unassembled WGS sequence"/>
</dbReference>
<feature type="transmembrane region" description="Helical" evidence="6">
    <location>
        <begin position="519"/>
        <end position="538"/>
    </location>
</feature>
<dbReference type="AlphaFoldDB" id="A0A812EL32"/>
<feature type="transmembrane region" description="Helical" evidence="6">
    <location>
        <begin position="381"/>
        <end position="401"/>
    </location>
</feature>
<organism evidence="7 8">
    <name type="scientific">Acanthosepion pharaonis</name>
    <name type="common">Pharaoh cuttlefish</name>
    <name type="synonym">Sepia pharaonis</name>
    <dbReference type="NCBI Taxonomy" id="158019"/>
    <lineage>
        <taxon>Eukaryota</taxon>
        <taxon>Metazoa</taxon>
        <taxon>Spiralia</taxon>
        <taxon>Lophotrochozoa</taxon>
        <taxon>Mollusca</taxon>
        <taxon>Cephalopoda</taxon>
        <taxon>Coleoidea</taxon>
        <taxon>Decapodiformes</taxon>
        <taxon>Sepiida</taxon>
        <taxon>Sepiina</taxon>
        <taxon>Sepiidae</taxon>
        <taxon>Acanthosepion</taxon>
    </lineage>
</organism>
<feature type="transmembrane region" description="Helical" evidence="6">
    <location>
        <begin position="407"/>
        <end position="428"/>
    </location>
</feature>
<keyword evidence="6" id="KW-0812">Transmembrane</keyword>
<keyword evidence="6" id="KW-1133">Transmembrane helix</keyword>
<evidence type="ECO:0000256" key="3">
    <source>
        <dbReference type="ARBA" id="ARBA00022525"/>
    </source>
</evidence>
<dbReference type="GO" id="GO:0005179">
    <property type="term" value="F:hormone activity"/>
    <property type="evidence" value="ECO:0007669"/>
    <property type="project" value="TreeGrafter"/>
</dbReference>
<keyword evidence="3" id="KW-0964">Secreted</keyword>
<comment type="caution">
    <text evidence="7">The sequence shown here is derived from an EMBL/GenBank/DDBJ whole genome shotgun (WGS) entry which is preliminary data.</text>
</comment>
<dbReference type="OrthoDB" id="6092325at2759"/>
<evidence type="ECO:0000256" key="2">
    <source>
        <dbReference type="ARBA" id="ARBA00005669"/>
    </source>
</evidence>
<name>A0A812EL32_ACAPH</name>
<evidence type="ECO:0000256" key="4">
    <source>
        <dbReference type="ARBA" id="ARBA00022729"/>
    </source>
</evidence>
<evidence type="ECO:0000256" key="6">
    <source>
        <dbReference type="SAM" id="Phobius"/>
    </source>
</evidence>
<feature type="transmembrane region" description="Helical" evidence="6">
    <location>
        <begin position="12"/>
        <end position="29"/>
    </location>
</feature>
<dbReference type="EMBL" id="CAHIKZ030005429">
    <property type="protein sequence ID" value="CAE1324737.1"/>
    <property type="molecule type" value="Genomic_DNA"/>
</dbReference>
<dbReference type="GO" id="GO:0005615">
    <property type="term" value="C:extracellular space"/>
    <property type="evidence" value="ECO:0007669"/>
    <property type="project" value="TreeGrafter"/>
</dbReference>
<evidence type="ECO:0000313" key="8">
    <source>
        <dbReference type="Proteomes" id="UP000597762"/>
    </source>
</evidence>
<sequence>MEDAIGQPSATTSLACVGFTWLLVIWGLVGSHQAIAAYVNCDTCQCSVSESNMEKGVIHVRPQCMEGTIRWLHPYGAIRLRLSPNNPGGKFRVCFLIRTQFVSIKVSEETPNDVADLKTLFIIRSNKPIEHCLSSNYDPFLSFSTYPSLNLHLSSVFFSTEHAPTLFLSLNIVCFVLPPTLSPTLVPSPHFASLFLFLFLSLLLGFDSFRFLFSFFCLFVILFFSLTLSLSHILSFCRLLLLIFPSSHGFSRHLEMSKLFPAVLLAVLAFLLPFLPFSFAFLLLLLLLLLQLLFLHLLIAFPSSSTFSFLLFFLLHHLLLLHFFLLHLLFFFSFSSAFFFLSFFLYIRLFSLCFLQLFLFSSIKSFSLSLSLTLSLLSHDFSLSASLNFSVSLFFILMTFISLSRSFLSHFCSFFLYFAAPFFLSFFLSFSHGLSLPCCYIFTYCRPCSDDELLRAYCSSSFIVEGVMGKVKNNAETKTTIMEIHISRQVYAKSDIFYRRRRKGPLLGMVHVPVECRKIYLFCFLPLLSLSFFLSFLLSFFLSYFLSFFLSLSLSLSLSHASLPSG</sequence>
<dbReference type="InterPro" id="IPR051998">
    <property type="entry name" value="Meteorin-like"/>
</dbReference>
<keyword evidence="8" id="KW-1185">Reference proteome</keyword>
<evidence type="ECO:0000313" key="7">
    <source>
        <dbReference type="EMBL" id="CAE1324737.1"/>
    </source>
</evidence>
<comment type="similarity">
    <text evidence="2">Belongs to the meteorin family.</text>
</comment>
<proteinExistence type="inferred from homology"/>
<feature type="transmembrane region" description="Helical" evidence="6">
    <location>
        <begin position="256"/>
        <end position="275"/>
    </location>
</feature>
<keyword evidence="6" id="KW-0472">Membrane</keyword>
<evidence type="ECO:0000256" key="5">
    <source>
        <dbReference type="ARBA" id="ARBA00023157"/>
    </source>
</evidence>
<dbReference type="PANTHER" id="PTHR28593:SF3">
    <property type="entry name" value="METEORIN-LIKE PROTEIN"/>
    <property type="match status" value="1"/>
</dbReference>
<feature type="transmembrane region" description="Helical" evidence="6">
    <location>
        <begin position="189"/>
        <end position="206"/>
    </location>
</feature>